<keyword evidence="3" id="KW-1185">Reference proteome</keyword>
<feature type="domain" description="AbiTii" evidence="1">
    <location>
        <begin position="9"/>
        <end position="197"/>
    </location>
</feature>
<protein>
    <recommendedName>
        <fullName evidence="1">AbiTii domain-containing protein</fullName>
    </recommendedName>
</protein>
<sequence length="234" mass="25586">MNSPLGGISRLERDVLDETVPLANILRQVLILGGHVSSQPLRAWAQRELKGYGGAAAEIPDYRKLPAQLKIDITNGPRNWAQEIEPYNLPKEAREHITGQVELPWGAAEIQAMANAKDEHIRLAMPGMSYTAQLMTQEWQRSEGPFVSVDSVFWSVSRAAITGVLDQIRTRLTEFVAEVRASMSPGSEEPTIEQIREAVSSINIRVGDNSPVTVTAPVAVANQEAVAGIPKELS</sequence>
<gene>
    <name evidence="2" type="ORF">NBG84_10730</name>
</gene>
<reference evidence="2" key="1">
    <citation type="submission" date="2022-06" db="EMBL/GenBank/DDBJ databases">
        <title>Genome public.</title>
        <authorList>
            <person name="Sun Q."/>
        </authorList>
    </citation>
    <scope>NUCLEOTIDE SEQUENCE</scope>
    <source>
        <strain evidence="2">CWNU-1</strain>
    </source>
</reference>
<evidence type="ECO:0000313" key="2">
    <source>
        <dbReference type="EMBL" id="MCM2388762.1"/>
    </source>
</evidence>
<evidence type="ECO:0000313" key="3">
    <source>
        <dbReference type="Proteomes" id="UP001431429"/>
    </source>
</evidence>
<evidence type="ECO:0000259" key="1">
    <source>
        <dbReference type="Pfam" id="PF18864"/>
    </source>
</evidence>
<dbReference type="InterPro" id="IPR041304">
    <property type="entry name" value="AbiTii"/>
</dbReference>
<accession>A0ABT0UJD0</accession>
<proteinExistence type="predicted"/>
<comment type="caution">
    <text evidence="2">The sequence shown here is derived from an EMBL/GenBank/DDBJ whole genome shotgun (WGS) entry which is preliminary data.</text>
</comment>
<dbReference type="EMBL" id="JAMQAW010000008">
    <property type="protein sequence ID" value="MCM2388762.1"/>
    <property type="molecule type" value="Genomic_DNA"/>
</dbReference>
<organism evidence="2 3">
    <name type="scientific">Streptomyces albipurpureus</name>
    <dbReference type="NCBI Taxonomy" id="2897419"/>
    <lineage>
        <taxon>Bacteria</taxon>
        <taxon>Bacillati</taxon>
        <taxon>Actinomycetota</taxon>
        <taxon>Actinomycetes</taxon>
        <taxon>Kitasatosporales</taxon>
        <taxon>Streptomycetaceae</taxon>
        <taxon>Streptomyces</taxon>
    </lineage>
</organism>
<dbReference type="RefSeq" id="WP_250919093.1">
    <property type="nucleotide sequence ID" value="NZ_JAMQAW010000008.1"/>
</dbReference>
<name>A0ABT0UJD0_9ACTN</name>
<dbReference type="Pfam" id="PF18864">
    <property type="entry name" value="AbiTii"/>
    <property type="match status" value="1"/>
</dbReference>
<dbReference type="Proteomes" id="UP001431429">
    <property type="component" value="Unassembled WGS sequence"/>
</dbReference>